<dbReference type="Proteomes" id="UP000005070">
    <property type="component" value="Unassembled WGS sequence"/>
</dbReference>
<reference evidence="1 2" key="1">
    <citation type="submission" date="2012-01" db="EMBL/GenBank/DDBJ databases">
        <authorList>
            <person name="Harkins D.M."/>
            <person name="Madupu R."/>
            <person name="Durkin A.S."/>
            <person name="Torralba M."/>
            <person name="Methe B."/>
            <person name="Sutton G.G."/>
            <person name="Nelson K.E."/>
        </authorList>
    </citation>
    <scope>NUCLEOTIDE SEQUENCE [LARGE SCALE GENOMIC DNA]</scope>
    <source>
        <strain evidence="1 2">SK53</strain>
    </source>
</reference>
<evidence type="ECO:0000313" key="2">
    <source>
        <dbReference type="Proteomes" id="UP000005070"/>
    </source>
</evidence>
<dbReference type="AlphaFoldDB" id="A0AAD2SX50"/>
<accession>A0AAD2SX50</accession>
<protein>
    <submittedName>
        <fullName evidence="1">Uncharacterized protein</fullName>
    </submittedName>
</protein>
<evidence type="ECO:0000313" key="1">
    <source>
        <dbReference type="EMBL" id="EID21358.1"/>
    </source>
</evidence>
<gene>
    <name evidence="1" type="ORF">HMPREF1044_1677</name>
</gene>
<name>A0AAD2SX50_STRCV</name>
<dbReference type="EMBL" id="AICQ01000015">
    <property type="protein sequence ID" value="EID21358.1"/>
    <property type="molecule type" value="Genomic_DNA"/>
</dbReference>
<proteinExistence type="predicted"/>
<comment type="caution">
    <text evidence="1">The sequence shown here is derived from an EMBL/GenBank/DDBJ whole genome shotgun (WGS) entry which is preliminary data.</text>
</comment>
<organism evidence="1 2">
    <name type="scientific">Streptococcus constellatus subsp. constellatus SK53</name>
    <dbReference type="NCBI Taxonomy" id="1095730"/>
    <lineage>
        <taxon>Bacteria</taxon>
        <taxon>Bacillati</taxon>
        <taxon>Bacillota</taxon>
        <taxon>Bacilli</taxon>
        <taxon>Lactobacillales</taxon>
        <taxon>Streptococcaceae</taxon>
        <taxon>Streptococcus</taxon>
        <taxon>Streptococcus anginosus group</taxon>
    </lineage>
</organism>
<sequence>MNFSLYFLSFSGILKFQNHYTTLFCKNQHILEMFVIYL</sequence>